<accession>A0A9P6KYZ9</accession>
<reference evidence="3 4" key="1">
    <citation type="journal article" date="2020" name="Genome Biol. Evol.">
        <title>Comparative genomics of strictly vertically transmitted, feminizing microsporidia endosymbionts of amphipod crustaceans.</title>
        <authorList>
            <person name="Cormier A."/>
            <person name="Chebbi M.A."/>
            <person name="Giraud I."/>
            <person name="Wattier R."/>
            <person name="Teixeira M."/>
            <person name="Gilbert C."/>
            <person name="Rigaud T."/>
            <person name="Cordaux R."/>
        </authorList>
    </citation>
    <scope>NUCLEOTIDE SEQUENCE [LARGE SCALE GENOMIC DNA]</scope>
    <source>
        <strain evidence="3 4">Ou3-Ou53</strain>
    </source>
</reference>
<feature type="compositionally biased region" description="Basic and acidic residues" evidence="1">
    <location>
        <begin position="254"/>
        <end position="278"/>
    </location>
</feature>
<keyword evidence="2" id="KW-0732">Signal</keyword>
<name>A0A9P6KYZ9_9MICR</name>
<evidence type="ECO:0008006" key="5">
    <source>
        <dbReference type="Google" id="ProtNLM"/>
    </source>
</evidence>
<dbReference type="Proteomes" id="UP000740883">
    <property type="component" value="Unassembled WGS sequence"/>
</dbReference>
<feature type="signal peptide" evidence="2">
    <location>
        <begin position="1"/>
        <end position="23"/>
    </location>
</feature>
<feature type="region of interest" description="Disordered" evidence="1">
    <location>
        <begin position="244"/>
        <end position="278"/>
    </location>
</feature>
<dbReference type="OrthoDB" id="2198955at2759"/>
<dbReference type="AlphaFoldDB" id="A0A9P6KYZ9"/>
<keyword evidence="4" id="KW-1185">Reference proteome</keyword>
<evidence type="ECO:0000256" key="2">
    <source>
        <dbReference type="SAM" id="SignalP"/>
    </source>
</evidence>
<evidence type="ECO:0000313" key="4">
    <source>
        <dbReference type="Proteomes" id="UP000740883"/>
    </source>
</evidence>
<gene>
    <name evidence="3" type="ORF">NGRA_2066</name>
</gene>
<dbReference type="Pfam" id="PF17022">
    <property type="entry name" value="PTP2"/>
    <property type="match status" value="1"/>
</dbReference>
<evidence type="ECO:0000313" key="3">
    <source>
        <dbReference type="EMBL" id="KAF9762372.1"/>
    </source>
</evidence>
<sequence length="278" mass="30128">MLLSPSTTLLLIASLFFVRAGAAATQAPGVPVTKQEQSLLPPLADPTKSLCPISYVDGKQIIPASNTPMDCYKDLREKAKVRKAQAVELAAKAIKLAETTQQSSAPKCVKSVDLREMACIKTKLLNNLKTKPTYAVTGEDNKVFVFKDGKKIMEAVAIQSHFVKQEKPPSDQSKIIDKAKEAYVFNAIGEVLTTKQQRKKKAVECICPGQGIPPTSEGSTMVNKCIVQQCKNYDLFVNILSNTSVSEGQTGDNKPAEKGKTDEKKEVKKDDKTAAPAA</sequence>
<proteinExistence type="predicted"/>
<evidence type="ECO:0000256" key="1">
    <source>
        <dbReference type="SAM" id="MobiDB-lite"/>
    </source>
</evidence>
<protein>
    <recommendedName>
        <fullName evidence="5">Polar tube protein 2</fullName>
    </recommendedName>
</protein>
<organism evidence="3 4">
    <name type="scientific">Nosema granulosis</name>
    <dbReference type="NCBI Taxonomy" id="83296"/>
    <lineage>
        <taxon>Eukaryota</taxon>
        <taxon>Fungi</taxon>
        <taxon>Fungi incertae sedis</taxon>
        <taxon>Microsporidia</taxon>
        <taxon>Nosematidae</taxon>
        <taxon>Nosema</taxon>
    </lineage>
</organism>
<comment type="caution">
    <text evidence="3">The sequence shown here is derived from an EMBL/GenBank/DDBJ whole genome shotgun (WGS) entry which is preliminary data.</text>
</comment>
<feature type="chain" id="PRO_5040111818" description="Polar tube protein 2" evidence="2">
    <location>
        <begin position="24"/>
        <end position="278"/>
    </location>
</feature>
<dbReference type="InterPro" id="IPR031507">
    <property type="entry name" value="PTP2"/>
</dbReference>
<dbReference type="EMBL" id="SBJO01000181">
    <property type="protein sequence ID" value="KAF9762372.1"/>
    <property type="molecule type" value="Genomic_DNA"/>
</dbReference>